<dbReference type="SUPFAM" id="SSF53850">
    <property type="entry name" value="Periplasmic binding protein-like II"/>
    <property type="match status" value="1"/>
</dbReference>
<evidence type="ECO:0000256" key="3">
    <source>
        <dbReference type="ARBA" id="ARBA00022729"/>
    </source>
</evidence>
<reference evidence="6" key="2">
    <citation type="submission" date="2015-10" db="EMBL/GenBank/DDBJ databases">
        <title>Improved Draft Genome Sequence of Clostridium pasteurianum Strain ATCC 6013 (DSM 525) Using a Hybrid Next-Generation Sequencing Approach.</title>
        <authorList>
            <person name="Pyne M.E."/>
            <person name="Utturkar S.M."/>
            <person name="Brown S.D."/>
            <person name="Moo-Young M."/>
            <person name="Chung D.A."/>
            <person name="Chou P.C."/>
        </authorList>
    </citation>
    <scope>NUCLEOTIDE SEQUENCE</scope>
    <source>
        <strain evidence="6">ATCC 6013</strain>
    </source>
</reference>
<evidence type="ECO:0000256" key="4">
    <source>
        <dbReference type="SAM" id="SignalP"/>
    </source>
</evidence>
<name>A0A0H3IXW9_CLOPA</name>
<dbReference type="EMBL" id="JPGY02000001">
    <property type="protein sequence ID" value="KRU13664.1"/>
    <property type="molecule type" value="Genomic_DNA"/>
</dbReference>
<evidence type="ECO:0000256" key="1">
    <source>
        <dbReference type="ARBA" id="ARBA00008520"/>
    </source>
</evidence>
<evidence type="ECO:0000313" key="6">
    <source>
        <dbReference type="EMBL" id="KRU13664.1"/>
    </source>
</evidence>
<dbReference type="PROSITE" id="PS51257">
    <property type="entry name" value="PROKAR_LIPOPROTEIN"/>
    <property type="match status" value="1"/>
</dbReference>
<evidence type="ECO:0000313" key="5">
    <source>
        <dbReference type="EMBL" id="AJA50324.1"/>
    </source>
</evidence>
<dbReference type="GO" id="GO:0015768">
    <property type="term" value="P:maltose transport"/>
    <property type="evidence" value="ECO:0007669"/>
    <property type="project" value="TreeGrafter"/>
</dbReference>
<feature type="signal peptide" evidence="4">
    <location>
        <begin position="1"/>
        <end position="23"/>
    </location>
</feature>
<feature type="chain" id="PRO_5035991370" evidence="4">
    <location>
        <begin position="24"/>
        <end position="421"/>
    </location>
</feature>
<dbReference type="GO" id="GO:0042956">
    <property type="term" value="P:maltodextrin transmembrane transport"/>
    <property type="evidence" value="ECO:0007669"/>
    <property type="project" value="TreeGrafter"/>
</dbReference>
<reference evidence="6 7" key="3">
    <citation type="journal article" name="Genome Announc.">
        <title>Improved Draft Genome Sequence of Clostridium pasteurianum Strain ATCC 6013 (DSM 525) Using a Hybrid Next-Generation Sequencing Approach.</title>
        <authorList>
            <person name="Pyne M.E."/>
            <person name="Utturkar S."/>
            <person name="Brown S.D."/>
            <person name="Moo-Young M."/>
            <person name="Chung D.A."/>
            <person name="Chou C.P."/>
        </authorList>
    </citation>
    <scope>NUCLEOTIDE SEQUENCE [LARGE SCALE GENOMIC DNA]</scope>
    <source>
        <strain evidence="6 7">ATCC 6013</strain>
    </source>
</reference>
<evidence type="ECO:0000313" key="8">
    <source>
        <dbReference type="Proteomes" id="UP000030905"/>
    </source>
</evidence>
<dbReference type="PATRIC" id="fig|1262449.3.peg.124"/>
<dbReference type="PANTHER" id="PTHR30061">
    <property type="entry name" value="MALTOSE-BINDING PERIPLASMIC PROTEIN"/>
    <property type="match status" value="1"/>
</dbReference>
<dbReference type="eggNOG" id="COG1653">
    <property type="taxonomic scope" value="Bacteria"/>
</dbReference>
<evidence type="ECO:0000256" key="2">
    <source>
        <dbReference type="ARBA" id="ARBA00022448"/>
    </source>
</evidence>
<dbReference type="Pfam" id="PF01547">
    <property type="entry name" value="SBP_bac_1"/>
    <property type="match status" value="1"/>
</dbReference>
<dbReference type="Proteomes" id="UP000028042">
    <property type="component" value="Unassembled WGS sequence"/>
</dbReference>
<dbReference type="KEGG" id="cpae:CPAST_c02360"/>
<gene>
    <name evidence="5" type="ORF">CLPA_c02360</name>
    <name evidence="6" type="ORF">CP6013_02912</name>
</gene>
<dbReference type="AlphaFoldDB" id="A0A0H3IXW9"/>
<dbReference type="EMBL" id="CP009268">
    <property type="protein sequence ID" value="AJA50324.1"/>
    <property type="molecule type" value="Genomic_DNA"/>
</dbReference>
<dbReference type="RefSeq" id="WP_003440637.1">
    <property type="nucleotide sequence ID" value="NZ_ANZB01000001.1"/>
</dbReference>
<evidence type="ECO:0000313" key="7">
    <source>
        <dbReference type="Proteomes" id="UP000028042"/>
    </source>
</evidence>
<organism evidence="5 8">
    <name type="scientific">Clostridium pasteurianum DSM 525 = ATCC 6013</name>
    <dbReference type="NCBI Taxonomy" id="1262449"/>
    <lineage>
        <taxon>Bacteria</taxon>
        <taxon>Bacillati</taxon>
        <taxon>Bacillota</taxon>
        <taxon>Clostridia</taxon>
        <taxon>Eubacteriales</taxon>
        <taxon>Clostridiaceae</taxon>
        <taxon>Clostridium</taxon>
    </lineage>
</organism>
<keyword evidence="8" id="KW-1185">Reference proteome</keyword>
<dbReference type="Proteomes" id="UP000030905">
    <property type="component" value="Chromosome"/>
</dbReference>
<reference evidence="5 8" key="1">
    <citation type="journal article" date="2015" name="Genome Announc.">
        <title>Complete Genome Sequence of the Nitrogen-Fixing and Solvent-Producing Clostridium pasteurianum DSM 525.</title>
        <authorList>
            <person name="Poehlein A."/>
            <person name="Grosse-Honebrink A."/>
            <person name="Zhang Y."/>
            <person name="Minton N.P."/>
            <person name="Daniel R."/>
        </authorList>
    </citation>
    <scope>NUCLEOTIDE SEQUENCE [LARGE SCALE GENOMIC DNA]</scope>
    <source>
        <strain evidence="5">DSM 525</strain>
        <strain evidence="8">DSM 525 / ATCC 6013</strain>
    </source>
</reference>
<accession>A0A0H3IXW9</accession>
<protein>
    <submittedName>
        <fullName evidence="5">Carbohydrate ABC transporter substrate-binding protein, CUT1 family</fullName>
    </submittedName>
</protein>
<dbReference type="KEGG" id="cpat:CLPA_c02360"/>
<comment type="similarity">
    <text evidence="1">Belongs to the bacterial solute-binding protein 1 family.</text>
</comment>
<dbReference type="PANTHER" id="PTHR30061:SF50">
    <property type="entry name" value="MALTOSE_MALTODEXTRIN-BINDING PERIPLASMIC PROTEIN"/>
    <property type="match status" value="1"/>
</dbReference>
<dbReference type="InterPro" id="IPR006059">
    <property type="entry name" value="SBP"/>
</dbReference>
<dbReference type="GO" id="GO:0055052">
    <property type="term" value="C:ATP-binding cassette (ABC) transporter complex, substrate-binding subunit-containing"/>
    <property type="evidence" value="ECO:0007669"/>
    <property type="project" value="TreeGrafter"/>
</dbReference>
<keyword evidence="2" id="KW-0813">Transport</keyword>
<sequence>MKKIISILIIFLVNISLISCETASNSSNVEKLSGKVTIWTTDANAALINDAAALFRKRYPEVSINVSYSDVNTALDSISKSSKENVHLPDIMIVRDKNIPVVLNKAQNNILDASEIPQFKKDKFIKNQINNNTYKNRIYAVPWYVEPTIMLYREDILKSLNIKSDDIKTWKQYIDIGNNILKPEGKAMLSSMDINDGTIYDLLLSQLGVSYFNNNENIDLLNEKSVRAAGILNEIYKSKISRDSTDKIQSFINGDAISLICNVSTMYNIESKYPDLKDKIRIQKIPAFEPGGNRDNINFGDNLMLLKSSKSNSAALQFVQFLSSDKEFADYEFKRYGFISSDTTSYVEDSFYKKNEFYNKYIGIMAVDEILGLRNMKYEYNFNIIRDKSLKTIIDASANNKPLNESLYNLQTALEQSDELK</sequence>
<proteinExistence type="inferred from homology"/>
<dbReference type="GO" id="GO:1901982">
    <property type="term" value="F:maltose binding"/>
    <property type="evidence" value="ECO:0007669"/>
    <property type="project" value="TreeGrafter"/>
</dbReference>
<dbReference type="GeneID" id="93072482"/>
<dbReference type="Gene3D" id="3.40.190.10">
    <property type="entry name" value="Periplasmic binding protein-like II"/>
    <property type="match status" value="1"/>
</dbReference>
<keyword evidence="3 4" id="KW-0732">Signal</keyword>